<keyword evidence="4" id="KW-0050">Antiport</keyword>
<dbReference type="GO" id="GO:0042383">
    <property type="term" value="C:sarcolemma"/>
    <property type="evidence" value="ECO:0007669"/>
    <property type="project" value="TreeGrafter"/>
</dbReference>
<dbReference type="GeneID" id="105232922"/>
<evidence type="ECO:0000256" key="22">
    <source>
        <dbReference type="SAM" id="SignalP"/>
    </source>
</evidence>
<reference evidence="24" key="1">
    <citation type="submission" date="2025-05" db="UniProtKB">
        <authorList>
            <consortium name="RefSeq"/>
        </authorList>
    </citation>
    <scope>NUCLEOTIDE SEQUENCE [LARGE SCALE GENOMIC DNA]</scope>
</reference>
<keyword evidence="5" id="KW-1003">Cell membrane</keyword>
<dbReference type="Gene3D" id="2.60.40.2030">
    <property type="match status" value="2"/>
</dbReference>
<keyword evidence="12" id="KW-0112">Calmodulin-binding</keyword>
<dbReference type="InterPro" id="IPR044880">
    <property type="entry name" value="NCX_ion-bd_dom_sf"/>
</dbReference>
<feature type="transmembrane region" description="Helical" evidence="21">
    <location>
        <begin position="389"/>
        <end position="414"/>
    </location>
</feature>
<sequence length="1138" mass="126914">MKRKLLAKNHKLNLSAKFVSLLGLLFLLICMASSDNDVQTFPARKKPNVHTFPAPKPPPEETTTPAPVTSTSTEVPEIPRAPKDKKRKGFQIAQPKEKSLPDQIKPRLTPTYTSTSTEVPEVPDVEPTPKLPPQETTTPAPVTSTSTKVPEIPDVEPTPKPPPEETTTPAPVTSTSTKVPEIPDVEPTPKPPPEETTTPAPVTSTSTEVPEIPEASKDKKRKGFQIVQPTENSLPDQIEPTLTPTEEPRSIVPPVSKRTIADQNVRDKNESHNDLICKDGLILRAWRPLTGISQVERILRGIIYFLVMVYLFIGVAIVSDRFMEGIEVITSSERRVNVLNKNGQRETITVHVWNETVANLTLMALGSSAPEILLSIIEMFQKNFEAGDLGPGTIVGSAAYNLFVIIGICIVVIPKGQVRRIQHFRVFVVTASWSVFAYVWMCIITKYITPNVIDIWEALVTLISFPIFVYHSYITERRLFCPKCYKGDAYQRGVAMSSIESPDRESEPIRSSIKDLIETPEMREFEEQRREYITKLKELYRRYPQYDLEKIQAMAQEHLIRESTKSRAFYRVHSGRRLTGAGGVLRKARDYAAVEIGQAKAVYRMQVEEEEPEIDDEIETRLYFEPGHYTVLESVGDVELHVIRAGSLANFTKVEYYTEDGTAEAGSDYIPVSGVLEFPPGIEEQIIKITIVDDDVFEEDEHFYVHLRKPSDDAVLITPKVATVMILDDDHCGIFEFKEKEHIIPENVGIYEVKVKRYSGVRCKIILPYYTKAKTATSGKEYMDVKGELIFDNGVYELSIEIEIIEEHSFEKNVTFEVHLGQPRVSEDDPLLLRIREVQQKPDVERTFRDNILLAGLPKLADTTKVLCRIVESEEFKQTVNKLVQTANASKLIGTTSWKEQFLDAMTVSGGGGLDVEDADDDIEYEEDEDDDDTGPSGCEYFMHFLSIFWKICFSIIPPAKICNGYPCFFISIILIAICTAVLTDVSSHFGCTLGVLDSVTAICLVALGTSLPDTFASKVAAIHDKTADNAIGNVTGSNAVNVFLGIGIAWSMAAIYHAVHGSIFYVPVGSLLFSTVLYLCEAVIGFGIIVYRRKASIGGELGGPVGIKWLHGIILFALWFIYLAISTLEAYGIISGF</sequence>
<dbReference type="PANTHER" id="PTHR11878:SF65">
    <property type="entry name" value="NA_CA-EXCHANGE PROTEIN, ISOFORM G"/>
    <property type="match status" value="1"/>
</dbReference>
<evidence type="ECO:0000256" key="13">
    <source>
        <dbReference type="ARBA" id="ARBA00022989"/>
    </source>
</evidence>
<evidence type="ECO:0000313" key="24">
    <source>
        <dbReference type="Proteomes" id="UP001652620"/>
    </source>
</evidence>
<evidence type="ECO:0000256" key="1">
    <source>
        <dbReference type="ARBA" id="ARBA00004651"/>
    </source>
</evidence>
<keyword evidence="17" id="KW-0325">Glycoprotein</keyword>
<dbReference type="SUPFAM" id="SSF141072">
    <property type="entry name" value="CalX-like"/>
    <property type="match status" value="2"/>
</dbReference>
<evidence type="ECO:0000256" key="3">
    <source>
        <dbReference type="ARBA" id="ARBA00022448"/>
    </source>
</evidence>
<dbReference type="GO" id="GO:0030424">
    <property type="term" value="C:axon"/>
    <property type="evidence" value="ECO:0007669"/>
    <property type="project" value="TreeGrafter"/>
</dbReference>
<feature type="compositionally biased region" description="Low complexity" evidence="20">
    <location>
        <begin position="136"/>
        <end position="152"/>
    </location>
</feature>
<dbReference type="RefSeq" id="XP_011213125.2">
    <property type="nucleotide sequence ID" value="XM_011214823.3"/>
</dbReference>
<keyword evidence="7 21" id="KW-0812">Transmembrane</keyword>
<protein>
    <submittedName>
        <fullName evidence="25">Sodium/calcium exchanger 3 isoform X1</fullName>
    </submittedName>
</protein>
<evidence type="ECO:0000256" key="17">
    <source>
        <dbReference type="ARBA" id="ARBA00023180"/>
    </source>
</evidence>
<dbReference type="InterPro" id="IPR004836">
    <property type="entry name" value="Na_Ca_Ex"/>
</dbReference>
<dbReference type="GO" id="GO:0098703">
    <property type="term" value="P:calcium ion import across plasma membrane"/>
    <property type="evidence" value="ECO:0007669"/>
    <property type="project" value="TreeGrafter"/>
</dbReference>
<feature type="transmembrane region" description="Helical" evidence="21">
    <location>
        <begin position="298"/>
        <end position="318"/>
    </location>
</feature>
<keyword evidence="3" id="KW-0813">Transport</keyword>
<feature type="transmembrane region" description="Helical" evidence="21">
    <location>
        <begin position="1040"/>
        <end position="1060"/>
    </location>
</feature>
<dbReference type="GO" id="GO:0005432">
    <property type="term" value="F:calcium:sodium antiporter activity"/>
    <property type="evidence" value="ECO:0007669"/>
    <property type="project" value="InterPro"/>
</dbReference>
<evidence type="ECO:0000256" key="2">
    <source>
        <dbReference type="ARBA" id="ARBA00007489"/>
    </source>
</evidence>
<feature type="compositionally biased region" description="Low complexity" evidence="20">
    <location>
        <begin position="61"/>
        <end position="76"/>
    </location>
</feature>
<dbReference type="Pfam" id="PF01699">
    <property type="entry name" value="Na_Ca_ex"/>
    <property type="match status" value="2"/>
</dbReference>
<dbReference type="Gene3D" id="1.20.1420.30">
    <property type="entry name" value="NCX, central ion-binding region"/>
    <property type="match status" value="2"/>
</dbReference>
<comment type="similarity">
    <text evidence="2">Belongs to the Ca(2+):cation antiporter (CaCA) (TC 2.A.19) family. SLC8 subfamily.</text>
</comment>
<evidence type="ECO:0000256" key="14">
    <source>
        <dbReference type="ARBA" id="ARBA00023053"/>
    </source>
</evidence>
<evidence type="ECO:0000256" key="18">
    <source>
        <dbReference type="ARBA" id="ARBA00023201"/>
    </source>
</evidence>
<evidence type="ECO:0000256" key="9">
    <source>
        <dbReference type="ARBA" id="ARBA00022729"/>
    </source>
</evidence>
<feature type="chain" id="PRO_5046411196" evidence="22">
    <location>
        <begin position="35"/>
        <end position="1138"/>
    </location>
</feature>
<dbReference type="Pfam" id="PF16494">
    <property type="entry name" value="Na_Ca_ex_C"/>
    <property type="match status" value="1"/>
</dbReference>
<feature type="transmembrane region" description="Helical" evidence="21">
    <location>
        <begin position="1113"/>
        <end position="1135"/>
    </location>
</feature>
<keyword evidence="10" id="KW-0677">Repeat</keyword>
<evidence type="ECO:0000256" key="20">
    <source>
        <dbReference type="SAM" id="MobiDB-lite"/>
    </source>
</evidence>
<feature type="compositionally biased region" description="Low complexity" evidence="20">
    <location>
        <begin position="165"/>
        <end position="182"/>
    </location>
</feature>
<organism evidence="24 25">
    <name type="scientific">Bactrocera dorsalis</name>
    <name type="common">Oriental fruit fly</name>
    <name type="synonym">Dacus dorsalis</name>
    <dbReference type="NCBI Taxonomy" id="27457"/>
    <lineage>
        <taxon>Eukaryota</taxon>
        <taxon>Metazoa</taxon>
        <taxon>Ecdysozoa</taxon>
        <taxon>Arthropoda</taxon>
        <taxon>Hexapoda</taxon>
        <taxon>Insecta</taxon>
        <taxon>Pterygota</taxon>
        <taxon>Neoptera</taxon>
        <taxon>Endopterygota</taxon>
        <taxon>Diptera</taxon>
        <taxon>Brachycera</taxon>
        <taxon>Muscomorpha</taxon>
        <taxon>Tephritoidea</taxon>
        <taxon>Tephritidae</taxon>
        <taxon>Bactrocera</taxon>
        <taxon>Bactrocera</taxon>
    </lineage>
</organism>
<evidence type="ECO:0000256" key="10">
    <source>
        <dbReference type="ARBA" id="ARBA00022737"/>
    </source>
</evidence>
<dbReference type="InterPro" id="IPR051171">
    <property type="entry name" value="CaCA"/>
</dbReference>
<reference evidence="25" key="2">
    <citation type="submission" date="2025-08" db="UniProtKB">
        <authorList>
            <consortium name="RefSeq"/>
        </authorList>
    </citation>
    <scope>IDENTIFICATION</scope>
    <source>
        <tissue evidence="25">Adult</tissue>
    </source>
</reference>
<dbReference type="OrthoDB" id="418484at2759"/>
<feature type="domain" description="Calx-beta" evidence="23">
    <location>
        <begin position="722"/>
        <end position="821"/>
    </location>
</feature>
<dbReference type="InterPro" id="IPR038081">
    <property type="entry name" value="CalX-like_sf"/>
</dbReference>
<dbReference type="Pfam" id="PF03160">
    <property type="entry name" value="Calx-beta"/>
    <property type="match status" value="1"/>
</dbReference>
<keyword evidence="14" id="KW-0915">Sodium</keyword>
<dbReference type="GO" id="GO:0007154">
    <property type="term" value="P:cell communication"/>
    <property type="evidence" value="ECO:0007669"/>
    <property type="project" value="InterPro"/>
</dbReference>
<dbReference type="KEGG" id="bdr:105232922"/>
<feature type="region of interest" description="Disordered" evidence="20">
    <location>
        <begin position="42"/>
        <end position="269"/>
    </location>
</feature>
<evidence type="ECO:0000259" key="23">
    <source>
        <dbReference type="SMART" id="SM00237"/>
    </source>
</evidence>
<gene>
    <name evidence="25" type="primary">LOC105232922</name>
</gene>
<dbReference type="SMART" id="SM00237">
    <property type="entry name" value="Calx_beta"/>
    <property type="match status" value="2"/>
</dbReference>
<evidence type="ECO:0000256" key="6">
    <source>
        <dbReference type="ARBA" id="ARBA00022568"/>
    </source>
</evidence>
<dbReference type="GO" id="GO:0098794">
    <property type="term" value="C:postsynapse"/>
    <property type="evidence" value="ECO:0007669"/>
    <property type="project" value="TreeGrafter"/>
</dbReference>
<dbReference type="GO" id="GO:0005516">
    <property type="term" value="F:calmodulin binding"/>
    <property type="evidence" value="ECO:0007669"/>
    <property type="project" value="UniProtKB-KW"/>
</dbReference>
<dbReference type="InterPro" id="IPR003644">
    <property type="entry name" value="Calx_beta"/>
</dbReference>
<comment type="subcellular location">
    <subcellularLocation>
        <location evidence="1">Cell membrane</location>
        <topology evidence="1">Multi-pass membrane protein</topology>
    </subcellularLocation>
</comment>
<dbReference type="GO" id="GO:0046872">
    <property type="term" value="F:metal ion binding"/>
    <property type="evidence" value="ECO:0007669"/>
    <property type="project" value="UniProtKB-KW"/>
</dbReference>
<dbReference type="NCBIfam" id="TIGR00845">
    <property type="entry name" value="caca"/>
    <property type="match status" value="1"/>
</dbReference>
<evidence type="ECO:0000256" key="16">
    <source>
        <dbReference type="ARBA" id="ARBA00023136"/>
    </source>
</evidence>
<evidence type="ECO:0000256" key="11">
    <source>
        <dbReference type="ARBA" id="ARBA00022837"/>
    </source>
</evidence>
<evidence type="ECO:0000313" key="25">
    <source>
        <dbReference type="RefSeq" id="XP_011213125.2"/>
    </source>
</evidence>
<feature type="transmembrane region" description="Helical" evidence="21">
    <location>
        <begin position="357"/>
        <end position="377"/>
    </location>
</feature>
<keyword evidence="8" id="KW-0479">Metal-binding</keyword>
<evidence type="ECO:0000256" key="15">
    <source>
        <dbReference type="ARBA" id="ARBA00023065"/>
    </source>
</evidence>
<evidence type="ECO:0000256" key="4">
    <source>
        <dbReference type="ARBA" id="ARBA00022449"/>
    </source>
</evidence>
<keyword evidence="9 22" id="KW-0732">Signal</keyword>
<evidence type="ECO:0000256" key="12">
    <source>
        <dbReference type="ARBA" id="ARBA00022860"/>
    </source>
</evidence>
<accession>A0A6I9VNT2</accession>
<evidence type="ECO:0000256" key="8">
    <source>
        <dbReference type="ARBA" id="ARBA00022723"/>
    </source>
</evidence>
<evidence type="ECO:0000256" key="21">
    <source>
        <dbReference type="SAM" id="Phobius"/>
    </source>
</evidence>
<dbReference type="InterPro" id="IPR004837">
    <property type="entry name" value="NaCa_Exmemb"/>
</dbReference>
<feature type="compositionally biased region" description="Polar residues" evidence="20">
    <location>
        <begin position="227"/>
        <end position="244"/>
    </location>
</feature>
<comment type="catalytic activity">
    <reaction evidence="19">
        <text>Ca(2+)(in) + 3 Na(+)(out) = Ca(2+)(out) + 3 Na(+)(in)</text>
        <dbReference type="Rhea" id="RHEA:69955"/>
        <dbReference type="ChEBI" id="CHEBI:29101"/>
        <dbReference type="ChEBI" id="CHEBI:29108"/>
    </reaction>
</comment>
<keyword evidence="18" id="KW-0739">Sodium transport</keyword>
<evidence type="ECO:0000256" key="7">
    <source>
        <dbReference type="ARBA" id="ARBA00022692"/>
    </source>
</evidence>
<keyword evidence="13 21" id="KW-1133">Transmembrane helix</keyword>
<proteinExistence type="inferred from homology"/>
<feature type="compositionally biased region" description="Low complexity" evidence="20">
    <location>
        <begin position="195"/>
        <end position="210"/>
    </location>
</feature>
<feature type="transmembrane region" description="Helical" evidence="21">
    <location>
        <begin position="426"/>
        <end position="449"/>
    </location>
</feature>
<name>A0A6I9VNT2_BACDO</name>
<feature type="transmembrane region" description="Helical" evidence="21">
    <location>
        <begin position="455"/>
        <end position="473"/>
    </location>
</feature>
<keyword evidence="6" id="KW-0109">Calcium transport</keyword>
<evidence type="ECO:0000256" key="19">
    <source>
        <dbReference type="ARBA" id="ARBA00033667"/>
    </source>
</evidence>
<dbReference type="PANTHER" id="PTHR11878">
    <property type="entry name" value="SODIUM/CALCIUM EXCHANGER"/>
    <property type="match status" value="1"/>
</dbReference>
<dbReference type="Proteomes" id="UP001652620">
    <property type="component" value="Chromosome 2"/>
</dbReference>
<dbReference type="InterPro" id="IPR032452">
    <property type="entry name" value="Na_Ca_Ex_C-exten"/>
</dbReference>
<keyword evidence="16 21" id="KW-0472">Membrane</keyword>
<keyword evidence="11" id="KW-0106">Calcium</keyword>
<dbReference type="AlphaFoldDB" id="A0A6I9VNT2"/>
<feature type="signal peptide" evidence="22">
    <location>
        <begin position="1"/>
        <end position="34"/>
    </location>
</feature>
<feature type="transmembrane region" description="Helical" evidence="21">
    <location>
        <begin position="1072"/>
        <end position="1092"/>
    </location>
</feature>
<keyword evidence="24" id="KW-1185">Reference proteome</keyword>
<dbReference type="PRINTS" id="PR01259">
    <property type="entry name" value="NACAEXCHNGR"/>
</dbReference>
<keyword evidence="15" id="KW-0406">Ion transport</keyword>
<feature type="transmembrane region" description="Helical" evidence="21">
    <location>
        <begin position="965"/>
        <end position="984"/>
    </location>
</feature>
<feature type="domain" description="Calx-beta" evidence="23">
    <location>
        <begin position="609"/>
        <end position="708"/>
    </location>
</feature>
<evidence type="ECO:0000256" key="5">
    <source>
        <dbReference type="ARBA" id="ARBA00022475"/>
    </source>
</evidence>